<dbReference type="Proteomes" id="UP000464262">
    <property type="component" value="Chromosome 1"/>
</dbReference>
<sequence length="456" mass="50247">MKTKFKIRHAACLIASTLMAGVAKAESPLEKALAQPGAKPTIPVTQVKEGFSKQFIDQANASFGNFHMQMGGDHALYYAVNMSKYIPAELAMPHGEVSVLKRNIDESLNDLTFTMGDGTESVSLNDYIHDEKTRVQGIMILKGGEVVYEAYPGMHPSDTHVWASVSKSAVGTILTMLEVEGKVDMSKPITEYVPELKGTKWDSVIMLDAMNMASGLDISENAANTLNPNSVFQRMLSADFNVENAQGVIEDEMKVLRDVESLEGEPSGKFARYSSTITKVLGVAIENITQQPFTQVFEDRIWSKVGARASAQINLSPAGHALAYGLFNSRLDDLARYGLLFTPSWNKVSEEQVVSQQVLEKMQKGGNHEAYLAGDFTDHSWVKAAFGKDMPIYNTHQWDAAWEDGALFKHGNLYQNLYVDPERDVVGVAFSTSPVYLTPDLIPGYLREAAKQLSDQ</sequence>
<dbReference type="KEGG" id="vas:GT360_06190"/>
<dbReference type="InterPro" id="IPR050789">
    <property type="entry name" value="Diverse_Enzym_Activities"/>
</dbReference>
<dbReference type="Gene3D" id="3.40.710.10">
    <property type="entry name" value="DD-peptidase/beta-lactamase superfamily"/>
    <property type="match status" value="1"/>
</dbReference>
<evidence type="ECO:0000313" key="3">
    <source>
        <dbReference type="EMBL" id="QIA63124.1"/>
    </source>
</evidence>
<dbReference type="SUPFAM" id="SSF56601">
    <property type="entry name" value="beta-lactamase/transpeptidase-like"/>
    <property type="match status" value="1"/>
</dbReference>
<evidence type="ECO:0000313" key="4">
    <source>
        <dbReference type="Proteomes" id="UP000464262"/>
    </source>
</evidence>
<keyword evidence="1" id="KW-0732">Signal</keyword>
<dbReference type="EMBL" id="CP047475">
    <property type="protein sequence ID" value="QIA63124.1"/>
    <property type="molecule type" value="Genomic_DNA"/>
</dbReference>
<reference evidence="3 4" key="1">
    <citation type="submission" date="2020-01" db="EMBL/GenBank/DDBJ databases">
        <title>Whole genome and functional gene identification of agarase of Vibrio HN897.</title>
        <authorList>
            <person name="Liu Y."/>
            <person name="Zhao Z."/>
        </authorList>
    </citation>
    <scope>NUCLEOTIDE SEQUENCE [LARGE SCALE GENOMIC DNA]</scope>
    <source>
        <strain evidence="3 4">HN897</strain>
    </source>
</reference>
<proteinExistence type="predicted"/>
<accession>A0A7Z2YDH2</accession>
<name>A0A7Z2YDH2_9VIBR</name>
<protein>
    <submittedName>
        <fullName evidence="3">Serine hydrolase</fullName>
    </submittedName>
</protein>
<keyword evidence="3" id="KW-0378">Hydrolase</keyword>
<feature type="signal peptide" evidence="1">
    <location>
        <begin position="1"/>
        <end position="25"/>
    </location>
</feature>
<dbReference type="InterPro" id="IPR001466">
    <property type="entry name" value="Beta-lactam-related"/>
</dbReference>
<dbReference type="PANTHER" id="PTHR43283:SF7">
    <property type="entry name" value="BETA-LACTAMASE-RELATED DOMAIN-CONTAINING PROTEIN"/>
    <property type="match status" value="1"/>
</dbReference>
<dbReference type="Pfam" id="PF00144">
    <property type="entry name" value="Beta-lactamase"/>
    <property type="match status" value="1"/>
</dbReference>
<gene>
    <name evidence="3" type="ORF">GT360_06190</name>
</gene>
<dbReference type="GO" id="GO:0016787">
    <property type="term" value="F:hydrolase activity"/>
    <property type="evidence" value="ECO:0007669"/>
    <property type="project" value="UniProtKB-KW"/>
</dbReference>
<dbReference type="RefSeq" id="WP_164648029.1">
    <property type="nucleotide sequence ID" value="NZ_CP047475.1"/>
</dbReference>
<dbReference type="AlphaFoldDB" id="A0A7Z2YDH2"/>
<keyword evidence="4" id="KW-1185">Reference proteome</keyword>
<evidence type="ECO:0000259" key="2">
    <source>
        <dbReference type="Pfam" id="PF00144"/>
    </source>
</evidence>
<dbReference type="InterPro" id="IPR012338">
    <property type="entry name" value="Beta-lactam/transpept-like"/>
</dbReference>
<dbReference type="PANTHER" id="PTHR43283">
    <property type="entry name" value="BETA-LACTAMASE-RELATED"/>
    <property type="match status" value="1"/>
</dbReference>
<feature type="chain" id="PRO_5030867057" evidence="1">
    <location>
        <begin position="26"/>
        <end position="456"/>
    </location>
</feature>
<organism evidence="3 4">
    <name type="scientific">Vibrio astriarenae</name>
    <dbReference type="NCBI Taxonomy" id="1481923"/>
    <lineage>
        <taxon>Bacteria</taxon>
        <taxon>Pseudomonadati</taxon>
        <taxon>Pseudomonadota</taxon>
        <taxon>Gammaproteobacteria</taxon>
        <taxon>Vibrionales</taxon>
        <taxon>Vibrionaceae</taxon>
        <taxon>Vibrio</taxon>
    </lineage>
</organism>
<feature type="domain" description="Beta-lactamase-related" evidence="2">
    <location>
        <begin position="138"/>
        <end position="435"/>
    </location>
</feature>
<evidence type="ECO:0000256" key="1">
    <source>
        <dbReference type="SAM" id="SignalP"/>
    </source>
</evidence>